<dbReference type="GO" id="GO:0003723">
    <property type="term" value="F:RNA binding"/>
    <property type="evidence" value="ECO:0007669"/>
    <property type="project" value="UniProtKB-UniRule"/>
</dbReference>
<feature type="region of interest" description="Disordered" evidence="3">
    <location>
        <begin position="702"/>
        <end position="848"/>
    </location>
</feature>
<dbReference type="PROSITE" id="PS50102">
    <property type="entry name" value="RRM"/>
    <property type="match status" value="1"/>
</dbReference>
<comment type="caution">
    <text evidence="6">The sequence shown here is derived from an EMBL/GenBank/DDBJ whole genome shotgun (WGS) entry which is preliminary data.</text>
</comment>
<dbReference type="EMBL" id="JACVVK020000043">
    <property type="protein sequence ID" value="KAK7499570.1"/>
    <property type="molecule type" value="Genomic_DNA"/>
</dbReference>
<feature type="region of interest" description="Disordered" evidence="3">
    <location>
        <begin position="908"/>
        <end position="960"/>
    </location>
</feature>
<feature type="compositionally biased region" description="Polar residues" evidence="3">
    <location>
        <begin position="383"/>
        <end position="397"/>
    </location>
</feature>
<organism evidence="6 7">
    <name type="scientific">Batillaria attramentaria</name>
    <dbReference type="NCBI Taxonomy" id="370345"/>
    <lineage>
        <taxon>Eukaryota</taxon>
        <taxon>Metazoa</taxon>
        <taxon>Spiralia</taxon>
        <taxon>Lophotrochozoa</taxon>
        <taxon>Mollusca</taxon>
        <taxon>Gastropoda</taxon>
        <taxon>Caenogastropoda</taxon>
        <taxon>Sorbeoconcha</taxon>
        <taxon>Cerithioidea</taxon>
        <taxon>Batillariidae</taxon>
        <taxon>Batillaria</taxon>
    </lineage>
</organism>
<dbReference type="Gene3D" id="3.30.70.330">
    <property type="match status" value="1"/>
</dbReference>
<proteinExistence type="predicted"/>
<accession>A0ABD0LJD4</accession>
<feature type="compositionally biased region" description="Acidic residues" evidence="3">
    <location>
        <begin position="521"/>
        <end position="530"/>
    </location>
</feature>
<reference evidence="6 7" key="1">
    <citation type="journal article" date="2023" name="Sci. Data">
        <title>Genome assembly of the Korean intertidal mud-creeper Batillaria attramentaria.</title>
        <authorList>
            <person name="Patra A.K."/>
            <person name="Ho P.T."/>
            <person name="Jun S."/>
            <person name="Lee S.J."/>
            <person name="Kim Y."/>
            <person name="Won Y.J."/>
        </authorList>
    </citation>
    <scope>NUCLEOTIDE SEQUENCE [LARGE SCALE GENOMIC DNA]</scope>
    <source>
        <strain evidence="6">Wonlab-2016</strain>
    </source>
</reference>
<feature type="compositionally biased region" description="Polar residues" evidence="3">
    <location>
        <begin position="1003"/>
        <end position="1016"/>
    </location>
</feature>
<feature type="region of interest" description="Disordered" evidence="3">
    <location>
        <begin position="860"/>
        <end position="894"/>
    </location>
</feature>
<dbReference type="SUPFAM" id="SSF54928">
    <property type="entry name" value="RNA-binding domain, RBD"/>
    <property type="match status" value="1"/>
</dbReference>
<feature type="transmembrane region" description="Helical" evidence="4">
    <location>
        <begin position="12"/>
        <end position="31"/>
    </location>
</feature>
<feature type="compositionally biased region" description="Polar residues" evidence="3">
    <location>
        <begin position="702"/>
        <end position="717"/>
    </location>
</feature>
<keyword evidence="7" id="KW-1185">Reference proteome</keyword>
<feature type="compositionally biased region" description="Basic and acidic residues" evidence="3">
    <location>
        <begin position="832"/>
        <end position="846"/>
    </location>
</feature>
<evidence type="ECO:0000259" key="5">
    <source>
        <dbReference type="PROSITE" id="PS50102"/>
    </source>
</evidence>
<gene>
    <name evidence="6" type="ORF">BaRGS_00009222</name>
</gene>
<feature type="region of interest" description="Disordered" evidence="3">
    <location>
        <begin position="1001"/>
        <end position="1026"/>
    </location>
</feature>
<name>A0ABD0LJD4_9CAEN</name>
<keyword evidence="4" id="KW-0472">Membrane</keyword>
<feature type="compositionally biased region" description="Polar residues" evidence="3">
    <location>
        <begin position="738"/>
        <end position="755"/>
    </location>
</feature>
<feature type="region of interest" description="Disordered" evidence="3">
    <location>
        <begin position="296"/>
        <end position="689"/>
    </location>
</feature>
<feature type="compositionally biased region" description="Low complexity" evidence="3">
    <location>
        <begin position="802"/>
        <end position="823"/>
    </location>
</feature>
<evidence type="ECO:0000313" key="6">
    <source>
        <dbReference type="EMBL" id="KAK7499570.1"/>
    </source>
</evidence>
<feature type="compositionally biased region" description="Low complexity" evidence="3">
    <location>
        <begin position="555"/>
        <end position="578"/>
    </location>
</feature>
<sequence>MEKWLVTSTSDTYVCPCVIMSASIPIVYFLFGDLVMKKITEFPFLLDDRRDQQPLTNVLKHLDADTVTLKDLCFAETHHFTNCAIMSEVEKRIFVGGLCGGVSQEELKEKFSRFGQVSNIEIKTRQSEIGFSAYNNTNWKGGQLRLQYAKESFLAKLEQERRADQAGKPKRTAHEDTPKVTFEFNVQDTKAVPGTPIEGKKDWVMGKYSRPLPVLHIKKPHSKKVVTLDPSKTTHALKKIKTDDFDTNRNTDLTWQMEVKDTEITKKRMGQFPLWQPSKKASGDISGRLHQLAAETNASDEELEVVSTARTPSVQAHHQRDYDSDGSDSDGSDSAGSADTDEIIAQSSKKKSLKPSKVTSADDTSKQNGTSPASEKRKRNQKEIVTSSGDGGAQSNAGKRLITAQPTLPSAVPKPKFVKVEKPAARASRQVQQTVPVVRSVAASGSSSDSDDASEDSMGNNSARQPLAHKVPVFDELDMSSDSNDSDDASQAKKSKKGKNKGKPTPQKIPEFRGLSMLSDYSDEEAEMGESETKSRNSFERTHMAGARSSLSQHSDNSVSSDTGSGSEDSGDSTTNSGQTLSQSKPSAVSKETNSSKLGEVVHLSPRKHLPAAGSGDGSEDTDDILSASADKRKLVTQPKASALREGRTAAVTKGAVTLDEFDSGLADHTRTRTRKSMHMESDDSDFDSNDFELVAKKLAASLQNKGDSKSSKPQQTGRKDGHINQSRPHVVGDAPKQVNSSPTVQSADVSNQRRLQAIAEKNAEQRRQQALIKKALEGGQQGNKLHKFFSDSESDIEDVPGSQSSKQHQQQQPQLFSGSGQESSEEEDVDETFRLRPQFEGEKGKKLMALQSRFGRDMRFRMDERFQESGSEVEEEEEKEEEETAADEEKSRSLKILETVLGHKVKVPSHKDRVFKDMNKLRYIPGSEEEENTSGSDEEEKPSSEQQSDQPKDKANRYYEVSSNLKDLFSGSAKPFSFFGAASNEATEGAEQNMATDLAHYSDSSSEQEFSGMTTEENEPGPRRVKRWQDDTRLAAAVKYFKRSEDWEEVVEQWSARRSHLMELVKLRHKRYQRKMKERERGVKKKWLKF</sequence>
<evidence type="ECO:0000313" key="7">
    <source>
        <dbReference type="Proteomes" id="UP001519460"/>
    </source>
</evidence>
<keyword evidence="1 2" id="KW-0694">RNA-binding</keyword>
<dbReference type="AlphaFoldDB" id="A0ABD0LJD4"/>
<dbReference type="InterPro" id="IPR012677">
    <property type="entry name" value="Nucleotide-bd_a/b_plait_sf"/>
</dbReference>
<dbReference type="PANTHER" id="PTHR48029:SF1">
    <property type="entry name" value="NUCLEOLAR PROTEIN 8"/>
    <property type="match status" value="1"/>
</dbReference>
<evidence type="ECO:0000256" key="3">
    <source>
        <dbReference type="SAM" id="MobiDB-lite"/>
    </source>
</evidence>
<evidence type="ECO:0000256" key="2">
    <source>
        <dbReference type="PROSITE-ProRule" id="PRU00176"/>
    </source>
</evidence>
<keyword evidence="4" id="KW-1133">Transmembrane helix</keyword>
<feature type="compositionally biased region" description="Acidic residues" evidence="3">
    <location>
        <begin position="872"/>
        <end position="887"/>
    </location>
</feature>
<feature type="domain" description="RRM" evidence="5">
    <location>
        <begin position="91"/>
        <end position="151"/>
    </location>
</feature>
<feature type="compositionally biased region" description="Acidic residues" evidence="3">
    <location>
        <begin position="475"/>
        <end position="488"/>
    </location>
</feature>
<evidence type="ECO:0000256" key="4">
    <source>
        <dbReference type="SAM" id="Phobius"/>
    </source>
</evidence>
<protein>
    <recommendedName>
        <fullName evidence="5">RRM domain-containing protein</fullName>
    </recommendedName>
</protein>
<feature type="compositionally biased region" description="Acidic residues" evidence="3">
    <location>
        <begin position="928"/>
        <end position="941"/>
    </location>
</feature>
<feature type="compositionally biased region" description="Basic and acidic residues" evidence="3">
    <location>
        <begin position="531"/>
        <end position="543"/>
    </location>
</feature>
<feature type="compositionally biased region" description="Basic residues" evidence="3">
    <location>
        <begin position="493"/>
        <end position="502"/>
    </location>
</feature>
<feature type="compositionally biased region" description="Polar residues" evidence="3">
    <location>
        <begin position="579"/>
        <end position="597"/>
    </location>
</feature>
<keyword evidence="4" id="KW-0812">Transmembrane</keyword>
<dbReference type="PANTHER" id="PTHR48029">
    <property type="entry name" value="NUCLEOLAR PROTEIN 8"/>
    <property type="match status" value="1"/>
</dbReference>
<evidence type="ECO:0000256" key="1">
    <source>
        <dbReference type="ARBA" id="ARBA00022884"/>
    </source>
</evidence>
<dbReference type="InterPro" id="IPR035979">
    <property type="entry name" value="RBD_domain_sf"/>
</dbReference>
<dbReference type="InterPro" id="IPR000504">
    <property type="entry name" value="RRM_dom"/>
</dbReference>
<feature type="compositionally biased region" description="Basic and acidic residues" evidence="3">
    <location>
        <begin position="910"/>
        <end position="921"/>
    </location>
</feature>
<dbReference type="Proteomes" id="UP001519460">
    <property type="component" value="Unassembled WGS sequence"/>
</dbReference>